<dbReference type="CDD" id="cd16377">
    <property type="entry name" value="23S_rRNA_IVP_like"/>
    <property type="match status" value="1"/>
</dbReference>
<evidence type="ECO:0000313" key="1">
    <source>
        <dbReference type="EMBL" id="PJA39073.1"/>
    </source>
</evidence>
<dbReference type="SUPFAM" id="SSF158446">
    <property type="entry name" value="IVS-encoded protein-like"/>
    <property type="match status" value="1"/>
</dbReference>
<dbReference type="Gene3D" id="1.20.1440.60">
    <property type="entry name" value="23S rRNA-intervening sequence"/>
    <property type="match status" value="1"/>
</dbReference>
<dbReference type="InterPro" id="IPR012657">
    <property type="entry name" value="23S_rRNA-intervening_sequence"/>
</dbReference>
<dbReference type="NCBIfam" id="TIGR02436">
    <property type="entry name" value="four helix bundle protein"/>
    <property type="match status" value="1"/>
</dbReference>
<gene>
    <name evidence="1" type="ORF">CO179_05950</name>
</gene>
<comment type="caution">
    <text evidence="1">The sequence shown here is derived from an EMBL/GenBank/DDBJ whole genome shotgun (WGS) entry which is preliminary data.</text>
</comment>
<accession>A0A2M7WZN1</accession>
<proteinExistence type="predicted"/>
<dbReference type="PANTHER" id="PTHR38471:SF2">
    <property type="entry name" value="FOUR HELIX BUNDLE PROTEIN"/>
    <property type="match status" value="1"/>
</dbReference>
<dbReference type="AlphaFoldDB" id="A0A2M7WZN1"/>
<organism evidence="1 2">
    <name type="scientific">candidate division WWE3 bacterium CG_4_9_14_3_um_filter_39_7</name>
    <dbReference type="NCBI Taxonomy" id="1975080"/>
    <lineage>
        <taxon>Bacteria</taxon>
        <taxon>Katanobacteria</taxon>
    </lineage>
</organism>
<protein>
    <submittedName>
        <fullName evidence="1">Four helix bundle protein</fullName>
    </submittedName>
</protein>
<sequence length="122" mass="14008">MQSFKDLTTWQEGHKLVLTIYKLTSEFPSKESYSLTDQIRRAVVSVTSNIAEGFGRQTLKEKVQFYYMAKGSLSEVHNQIIIAHDILYMDAKCFSEIEEQIMTVGRLLTGLINKTKQLSKKL</sequence>
<dbReference type="Pfam" id="PF05635">
    <property type="entry name" value="23S_rRNA_IVP"/>
    <property type="match status" value="1"/>
</dbReference>
<dbReference type="InterPro" id="IPR036583">
    <property type="entry name" value="23S_rRNA_IVS_sf"/>
</dbReference>
<dbReference type="EMBL" id="PFWZ01000199">
    <property type="protein sequence ID" value="PJA39073.1"/>
    <property type="molecule type" value="Genomic_DNA"/>
</dbReference>
<dbReference type="Proteomes" id="UP000231195">
    <property type="component" value="Unassembled WGS sequence"/>
</dbReference>
<reference evidence="2" key="1">
    <citation type="submission" date="2017-09" db="EMBL/GenBank/DDBJ databases">
        <title>Depth-based differentiation of microbial function through sediment-hosted aquifers and enrichment of novel symbionts in the deep terrestrial subsurface.</title>
        <authorList>
            <person name="Probst A.J."/>
            <person name="Ladd B."/>
            <person name="Jarett J.K."/>
            <person name="Geller-Mcgrath D.E."/>
            <person name="Sieber C.M.K."/>
            <person name="Emerson J.B."/>
            <person name="Anantharaman K."/>
            <person name="Thomas B.C."/>
            <person name="Malmstrom R."/>
            <person name="Stieglmeier M."/>
            <person name="Klingl A."/>
            <person name="Woyke T."/>
            <person name="Ryan C.M."/>
            <person name="Banfield J.F."/>
        </authorList>
    </citation>
    <scope>NUCLEOTIDE SEQUENCE [LARGE SCALE GENOMIC DNA]</scope>
</reference>
<name>A0A2M7WZN1_UNCKA</name>
<dbReference type="PANTHER" id="PTHR38471">
    <property type="entry name" value="FOUR HELIX BUNDLE PROTEIN"/>
    <property type="match status" value="1"/>
</dbReference>
<evidence type="ECO:0000313" key="2">
    <source>
        <dbReference type="Proteomes" id="UP000231195"/>
    </source>
</evidence>